<dbReference type="PANTHER" id="PTHR47123">
    <property type="entry name" value="F-BOX PROTEIN SKIP23"/>
    <property type="match status" value="1"/>
</dbReference>
<dbReference type="EMBL" id="JAMRDG010000002">
    <property type="protein sequence ID" value="KAJ3684290.1"/>
    <property type="molecule type" value="Genomic_DNA"/>
</dbReference>
<dbReference type="InterPro" id="IPR051304">
    <property type="entry name" value="SCF_F-box_domain"/>
</dbReference>
<evidence type="ECO:0000313" key="3">
    <source>
        <dbReference type="Proteomes" id="UP001210211"/>
    </source>
</evidence>
<reference evidence="2 3" key="1">
    <citation type="journal article" date="2022" name="Cell">
        <title>Repeat-based holocentromeres influence genome architecture and karyotype evolution.</title>
        <authorList>
            <person name="Hofstatter P.G."/>
            <person name="Thangavel G."/>
            <person name="Lux T."/>
            <person name="Neumann P."/>
            <person name="Vondrak T."/>
            <person name="Novak P."/>
            <person name="Zhang M."/>
            <person name="Costa L."/>
            <person name="Castellani M."/>
            <person name="Scott A."/>
            <person name="Toegelov H."/>
            <person name="Fuchs J."/>
            <person name="Mata-Sucre Y."/>
            <person name="Dias Y."/>
            <person name="Vanzela A.L.L."/>
            <person name="Huettel B."/>
            <person name="Almeida C.C.S."/>
            <person name="Simkova H."/>
            <person name="Souza G."/>
            <person name="Pedrosa-Harand A."/>
            <person name="Macas J."/>
            <person name="Mayer K.F.X."/>
            <person name="Houben A."/>
            <person name="Marques A."/>
        </authorList>
    </citation>
    <scope>NUCLEOTIDE SEQUENCE [LARGE SCALE GENOMIC DNA]</scope>
    <source>
        <strain evidence="2">RhyTen1mFocal</strain>
    </source>
</reference>
<name>A0AAD5Z022_9POAL</name>
<dbReference type="Proteomes" id="UP001210211">
    <property type="component" value="Unassembled WGS sequence"/>
</dbReference>
<keyword evidence="3" id="KW-1185">Reference proteome</keyword>
<accession>A0AAD5Z022</accession>
<gene>
    <name evidence="2" type="ORF">LUZ61_013454</name>
</gene>
<evidence type="ECO:0000313" key="2">
    <source>
        <dbReference type="EMBL" id="KAJ3684290.1"/>
    </source>
</evidence>
<dbReference type="InterPro" id="IPR005174">
    <property type="entry name" value="KIB1-4_b-propeller"/>
</dbReference>
<sequence length="366" mass="42095">MEKIDLERDWSSLPQEVLNLFAKKLHEISDFLHFRAVCTAWCSSTKITDLPLQFPWILERRRYPNLSKLCFCSVPFGKIYTINAPKLSGKDICRLSDGYILVFVDTDTDSSAEYNFHEALLNPLNDDEIFIPRYGIDLCATFIGPWQNQKGIHMVCTELIDDQKPKLLSYHLGQDNWCELTLASDAMDCDIFYLNGMLFMLDRYSGSTKVMDITTNTLAYVIPPIEGNSMWRHSNLRYGKTFIVDACGDILRVFRHRDPSEDLYGYWFDVHRLDITRSSSPCWIKVNNIGNQALFVDMTDCFALCASDSAGIKANCIYSLMRIFLGMQEGLLHSIERIDIETGAREQIPCPLEEPNSWFVPNLQRL</sequence>
<dbReference type="PANTHER" id="PTHR47123:SF15">
    <property type="entry name" value="F-BOX PROTEIN SKIP23"/>
    <property type="match status" value="1"/>
</dbReference>
<comment type="caution">
    <text evidence="2">The sequence shown here is derived from an EMBL/GenBank/DDBJ whole genome shotgun (WGS) entry which is preliminary data.</text>
</comment>
<dbReference type="AlphaFoldDB" id="A0AAD5Z022"/>
<evidence type="ECO:0000259" key="1">
    <source>
        <dbReference type="Pfam" id="PF03478"/>
    </source>
</evidence>
<feature type="domain" description="KIB1-4 beta-propeller" evidence="1">
    <location>
        <begin position="72"/>
        <end position="320"/>
    </location>
</feature>
<organism evidence="2 3">
    <name type="scientific">Rhynchospora tenuis</name>
    <dbReference type="NCBI Taxonomy" id="198213"/>
    <lineage>
        <taxon>Eukaryota</taxon>
        <taxon>Viridiplantae</taxon>
        <taxon>Streptophyta</taxon>
        <taxon>Embryophyta</taxon>
        <taxon>Tracheophyta</taxon>
        <taxon>Spermatophyta</taxon>
        <taxon>Magnoliopsida</taxon>
        <taxon>Liliopsida</taxon>
        <taxon>Poales</taxon>
        <taxon>Cyperaceae</taxon>
        <taxon>Cyperoideae</taxon>
        <taxon>Rhynchosporeae</taxon>
        <taxon>Rhynchospora</taxon>
    </lineage>
</organism>
<dbReference type="Pfam" id="PF03478">
    <property type="entry name" value="Beta-prop_KIB1-4"/>
    <property type="match status" value="1"/>
</dbReference>
<protein>
    <recommendedName>
        <fullName evidence="1">KIB1-4 beta-propeller domain-containing protein</fullName>
    </recommendedName>
</protein>
<proteinExistence type="predicted"/>